<feature type="region of interest" description="Disordered" evidence="1">
    <location>
        <begin position="200"/>
        <end position="221"/>
    </location>
</feature>
<feature type="region of interest" description="Disordered" evidence="1">
    <location>
        <begin position="384"/>
        <end position="439"/>
    </location>
</feature>
<evidence type="ECO:0000256" key="1">
    <source>
        <dbReference type="SAM" id="MobiDB-lite"/>
    </source>
</evidence>
<comment type="caution">
    <text evidence="2">The sequence shown here is derived from an EMBL/GenBank/DDBJ whole genome shotgun (WGS) entry which is preliminary data.</text>
</comment>
<dbReference type="Proteomes" id="UP001151518">
    <property type="component" value="Unassembled WGS sequence"/>
</dbReference>
<feature type="compositionally biased region" description="Low complexity" evidence="1">
    <location>
        <begin position="406"/>
        <end position="416"/>
    </location>
</feature>
<reference evidence="2" key="1">
    <citation type="submission" date="2022-07" db="EMBL/GenBank/DDBJ databases">
        <title>Phylogenomic reconstructions and comparative analyses of Kickxellomycotina fungi.</title>
        <authorList>
            <person name="Reynolds N.K."/>
            <person name="Stajich J.E."/>
            <person name="Barry K."/>
            <person name="Grigoriev I.V."/>
            <person name="Crous P."/>
            <person name="Smith M.E."/>
        </authorList>
    </citation>
    <scope>NUCLEOTIDE SEQUENCE</scope>
    <source>
        <strain evidence="2">NRRL 3115</strain>
    </source>
</reference>
<protein>
    <submittedName>
        <fullName evidence="2">Uncharacterized protein</fullName>
    </submittedName>
</protein>
<organism evidence="2 3">
    <name type="scientific">Coemansia spiralis</name>
    <dbReference type="NCBI Taxonomy" id="417178"/>
    <lineage>
        <taxon>Eukaryota</taxon>
        <taxon>Fungi</taxon>
        <taxon>Fungi incertae sedis</taxon>
        <taxon>Zoopagomycota</taxon>
        <taxon>Kickxellomycotina</taxon>
        <taxon>Kickxellomycetes</taxon>
        <taxon>Kickxellales</taxon>
        <taxon>Kickxellaceae</taxon>
        <taxon>Coemansia</taxon>
    </lineage>
</organism>
<dbReference type="EMBL" id="JANBTW010000007">
    <property type="protein sequence ID" value="KAJ2680112.1"/>
    <property type="molecule type" value="Genomic_DNA"/>
</dbReference>
<evidence type="ECO:0000313" key="3">
    <source>
        <dbReference type="Proteomes" id="UP001151518"/>
    </source>
</evidence>
<evidence type="ECO:0000313" key="2">
    <source>
        <dbReference type="EMBL" id="KAJ2680112.1"/>
    </source>
</evidence>
<proteinExistence type="predicted"/>
<dbReference type="AlphaFoldDB" id="A0A9W8GBS8"/>
<feature type="compositionally biased region" description="Basic and acidic residues" evidence="1">
    <location>
        <begin position="393"/>
        <end position="405"/>
    </location>
</feature>
<accession>A0A9W8GBS8</accession>
<name>A0A9W8GBS8_9FUNG</name>
<sequence length="451" mass="50203">MTSSVINTETVRVAVGQVFTILGGLQTQLDANRGKRAIAIPKHKNKTHNSAFSNYSNQDFLKIVSVAYNDNNNNNSSTSNSTSNNIGDGIGANWYKEYEEKCRELSELATRYMEKCKEYDQLLSKYNKREQHMATKPSVPKQMILPAKIQTFEDFEALEDVMMAPGSGGRGKRRMMSPLQEAQTQITGLKQKVGVISDETPTKRARRNGTGNGSGLPNLLSSPLSSKCRPLLYNKQLEWRKATAASPKTKAEEKSAVATRASNRPALLSSQETQLDFSELLLPNEPAVELCPQSDHESSKNNEDELWKTAIKQETKGEKKVEAWVGKARENMLLRTESTAANNSDDVADSELQRILDAVGDCDECRAFYSVPGLVLPKRDPQSLCAHSKARKSKDSARKSKDGARKPAAASAWAPKSEQKRPKTPDHFWDIDYFPPIRTAGPEMLRKSKQY</sequence>
<dbReference type="OrthoDB" id="5593454at2759"/>
<feature type="compositionally biased region" description="Basic and acidic residues" evidence="1">
    <location>
        <begin position="417"/>
        <end position="430"/>
    </location>
</feature>
<gene>
    <name evidence="2" type="ORF">GGI25_001001</name>
</gene>